<feature type="coiled-coil region" evidence="3">
    <location>
        <begin position="1515"/>
        <end position="1542"/>
    </location>
</feature>
<protein>
    <recommendedName>
        <fullName evidence="5">EF-hand domain-containing protein</fullName>
    </recommendedName>
</protein>
<reference evidence="6 7" key="1">
    <citation type="submission" date="2016-02" db="EMBL/GenBank/DDBJ databases">
        <title>Genome analysis of coral dinoflagellate symbionts highlights evolutionary adaptations to a symbiotic lifestyle.</title>
        <authorList>
            <person name="Aranda M."/>
            <person name="Li Y."/>
            <person name="Liew Y.J."/>
            <person name="Baumgarten S."/>
            <person name="Simakov O."/>
            <person name="Wilson M."/>
            <person name="Piel J."/>
            <person name="Ashoor H."/>
            <person name="Bougouffa S."/>
            <person name="Bajic V.B."/>
            <person name="Ryu T."/>
            <person name="Ravasi T."/>
            <person name="Bayer T."/>
            <person name="Micklem G."/>
            <person name="Kim H."/>
            <person name="Bhak J."/>
            <person name="Lajeunesse T.C."/>
            <person name="Voolstra C.R."/>
        </authorList>
    </citation>
    <scope>NUCLEOTIDE SEQUENCE [LARGE SCALE GENOMIC DNA]</scope>
    <source>
        <strain evidence="6 7">CCMP2467</strain>
    </source>
</reference>
<dbReference type="Gene3D" id="1.10.238.10">
    <property type="entry name" value="EF-hand"/>
    <property type="match status" value="2"/>
</dbReference>
<feature type="domain" description="EF-hand" evidence="5">
    <location>
        <begin position="463"/>
        <end position="498"/>
    </location>
</feature>
<feature type="compositionally biased region" description="Basic residues" evidence="4">
    <location>
        <begin position="1"/>
        <end position="10"/>
    </location>
</feature>
<keyword evidence="7" id="KW-1185">Reference proteome</keyword>
<keyword evidence="2" id="KW-0106">Calcium</keyword>
<feature type="region of interest" description="Disordered" evidence="4">
    <location>
        <begin position="1212"/>
        <end position="1233"/>
    </location>
</feature>
<feature type="region of interest" description="Disordered" evidence="4">
    <location>
        <begin position="1424"/>
        <end position="1464"/>
    </location>
</feature>
<feature type="compositionally biased region" description="Pro residues" evidence="4">
    <location>
        <begin position="1324"/>
        <end position="1333"/>
    </location>
</feature>
<feature type="region of interest" description="Disordered" evidence="4">
    <location>
        <begin position="1"/>
        <end position="21"/>
    </location>
</feature>
<proteinExistence type="predicted"/>
<evidence type="ECO:0000256" key="2">
    <source>
        <dbReference type="ARBA" id="ARBA00022837"/>
    </source>
</evidence>
<keyword evidence="3" id="KW-0175">Coiled coil</keyword>
<dbReference type="CDD" id="cd02440">
    <property type="entry name" value="AdoMet_MTases"/>
    <property type="match status" value="1"/>
</dbReference>
<evidence type="ECO:0000313" key="6">
    <source>
        <dbReference type="EMBL" id="OLQ10809.1"/>
    </source>
</evidence>
<dbReference type="InterPro" id="IPR002048">
    <property type="entry name" value="EF_hand_dom"/>
</dbReference>
<dbReference type="SUPFAM" id="SSF47473">
    <property type="entry name" value="EF-hand"/>
    <property type="match status" value="3"/>
</dbReference>
<dbReference type="SUPFAM" id="SSF53335">
    <property type="entry name" value="S-adenosyl-L-methionine-dependent methyltransferases"/>
    <property type="match status" value="1"/>
</dbReference>
<feature type="compositionally biased region" description="Polar residues" evidence="4">
    <location>
        <begin position="573"/>
        <end position="586"/>
    </location>
</feature>
<evidence type="ECO:0000256" key="1">
    <source>
        <dbReference type="ARBA" id="ARBA00022737"/>
    </source>
</evidence>
<sequence length="1556" mass="173502">MPLRRGRSGRGKPDPKHQHALKERDKALETLKSLLESEGNILRAWVQYFDRHYERQISRQQFCAGMKSLRYPGDADLLFRRLDTDQLEELTFDQIDPATSDIWMGFRMWCVKVFGDERAMLEELSQGFGIANQPAFVKNLRRCGWQSGKEEMLYEALNLDDHDELEIGDLRFFNVDRKKLVKARKGMQDALKLKARLAKRRRLVAQAVLDFKAFLKKKFSTYLKAWRCSLDSDGSMFIQKNELFRAVKELSWQGDVRLLWKGLDKDGSGITPLQELDLKSAEQLAKFRQQCFEKGRIGCKFGSMEEFFKAIDVYNKKKITRAEFLQQCKRQGITRVDKALVHGLDWQGRNMLIMDDFKFLETWRCPRYLICKSNPQAAQEYKEHLLLKYPSYLAAWRQLLDRDGSNVVAWDEFESAAKRIDFEGDLAGAWRCFDEDVSGSISLRELDPLASEILEEFKTWADEEFGGVRAAFEILDEDKSGGFTQREFVKMLRSYGFRGDCKALFTTLSGGGQDSVTLQDIAFLDLWEDEEDTSEDEQKPEKLEQVAPKKPPRISQRLQELARQRKPRLPMLSDSSKSTLQSGWTTSTSLSKPLMLKTTYGSLPGLNGLKAFNRTESDFRATSFFFHELPRTTLRKMRVQAIKDEILCEDQISEDVQELSVNLAVELLSIKKRTLALRSRTMELFGKAEDCEGGPMTEVSFTAVVPEKPTEMSHDDLAGKLPQTPSTSSEFPSRGITLSTHAWDDEVQSFVRVARTSASLRGSRRILDVGAGLGALTRQLQQSLGLPCLGLDRDPEKVETAQRLATAAGHGPEVSFAVCDIQAPGALQDLLEPDDLVVGLHPCGSLGEDLIAAVSACSSGPGASPSLLMVSCCLMGRPWAPIPFPRPSASNLGRQLNLSLPRTALKMSNLWAPGPVPVEAISTRMALRWLLAGRGWHNETRAPSCTSLTPSMRGVTKRHHKEGFLAVASRVLELRGMAPATEAEVADAQRVGRIWAPLYRRLELVTPLVGNAAEFAVNADRAAALEEAGLQSELGLMFSQECSPRNLAIQAGEAMAQRKRMQGSVCISLDLEASLILQVQQQQHEMQQLQSNLRRPNLERASVQPGKALVQYFQDRSHRSKALGQEELPGRRLAGMRDLSLHAQSYVPDTNPGYPVMATSAPSPPPARYAAGALMWLEQIVEISSWHNVPAAIRIAAPIFGVKEATVAPARSVTPRKPVGVSQPSEKDAQDPGICSLRPGMEQLLDEKLSTKTMAANLQLGRRRLPAAALFLLGWAALAGQKAFVSGNLRRLPQHSLALRARDVKEIAQELHAIIEELALDDVPSPPRSPPAAPAYGSRDAYPAQPQAYGGYTAEAAHRLESPHRPGGAFSPVRDPNPGLSIRQSSLSEELQAEAQHKEALLAARQQQDLELEDLRRRQQDLERKAAELQQQRQQQQQQPPQWEKPTGKSTAPGLPHAAPNPPVDDALRRVLQQSGLRPAPQMGEDMFVGSLPQLRMLINTHGSKATDPQLASHMQAIKRYAQQLEIDLDQKEDELLAAKGHLEKAGSNLWLSGQS</sequence>
<gene>
    <name evidence="6" type="ORF">AK812_SmicGene5421</name>
</gene>
<evidence type="ECO:0000259" key="5">
    <source>
        <dbReference type="PROSITE" id="PS50222"/>
    </source>
</evidence>
<dbReference type="InterPro" id="IPR011992">
    <property type="entry name" value="EF-hand-dom_pair"/>
</dbReference>
<evidence type="ECO:0000256" key="3">
    <source>
        <dbReference type="SAM" id="Coils"/>
    </source>
</evidence>
<feature type="region of interest" description="Disordered" evidence="4">
    <location>
        <begin position="1362"/>
        <end position="1382"/>
    </location>
</feature>
<accession>A0A1Q9ETS6</accession>
<feature type="domain" description="EF-hand" evidence="5">
    <location>
        <begin position="421"/>
        <end position="456"/>
    </location>
</feature>
<evidence type="ECO:0000256" key="4">
    <source>
        <dbReference type="SAM" id="MobiDB-lite"/>
    </source>
</evidence>
<comment type="caution">
    <text evidence="6">The sequence shown here is derived from an EMBL/GenBank/DDBJ whole genome shotgun (WGS) entry which is preliminary data.</text>
</comment>
<dbReference type="InterPro" id="IPR025714">
    <property type="entry name" value="Methyltranfer_dom"/>
</dbReference>
<dbReference type="Gene3D" id="3.40.50.150">
    <property type="entry name" value="Vaccinia Virus protein VP39"/>
    <property type="match status" value="1"/>
</dbReference>
<dbReference type="PROSITE" id="PS50222">
    <property type="entry name" value="EF_HAND_2"/>
    <property type="match status" value="2"/>
</dbReference>
<dbReference type="GO" id="GO:0005509">
    <property type="term" value="F:calcium ion binding"/>
    <property type="evidence" value="ECO:0007669"/>
    <property type="project" value="InterPro"/>
</dbReference>
<dbReference type="InterPro" id="IPR029063">
    <property type="entry name" value="SAM-dependent_MTases_sf"/>
</dbReference>
<feature type="compositionally biased region" description="Basic and acidic residues" evidence="4">
    <location>
        <begin position="11"/>
        <end position="21"/>
    </location>
</feature>
<feature type="region of interest" description="Disordered" evidence="4">
    <location>
        <begin position="1321"/>
        <end position="1346"/>
    </location>
</feature>
<organism evidence="6 7">
    <name type="scientific">Symbiodinium microadriaticum</name>
    <name type="common">Dinoflagellate</name>
    <name type="synonym">Zooxanthella microadriatica</name>
    <dbReference type="NCBI Taxonomy" id="2951"/>
    <lineage>
        <taxon>Eukaryota</taxon>
        <taxon>Sar</taxon>
        <taxon>Alveolata</taxon>
        <taxon>Dinophyceae</taxon>
        <taxon>Suessiales</taxon>
        <taxon>Symbiodiniaceae</taxon>
        <taxon>Symbiodinium</taxon>
    </lineage>
</organism>
<dbReference type="PANTHER" id="PTHR23050">
    <property type="entry name" value="CALCIUM BINDING PROTEIN"/>
    <property type="match status" value="1"/>
</dbReference>
<dbReference type="SMART" id="SM00054">
    <property type="entry name" value="EFh"/>
    <property type="match status" value="4"/>
</dbReference>
<dbReference type="OrthoDB" id="409800at2759"/>
<keyword evidence="1" id="KW-0677">Repeat</keyword>
<dbReference type="EMBL" id="LSRX01000071">
    <property type="protein sequence ID" value="OLQ10809.1"/>
    <property type="molecule type" value="Genomic_DNA"/>
</dbReference>
<feature type="region of interest" description="Disordered" evidence="4">
    <location>
        <begin position="530"/>
        <end position="586"/>
    </location>
</feature>
<evidence type="ECO:0000313" key="7">
    <source>
        <dbReference type="Proteomes" id="UP000186817"/>
    </source>
</evidence>
<dbReference type="Proteomes" id="UP000186817">
    <property type="component" value="Unassembled WGS sequence"/>
</dbReference>
<dbReference type="InterPro" id="IPR050145">
    <property type="entry name" value="Centrin_CML-like"/>
</dbReference>
<name>A0A1Q9ETS6_SYMMI</name>
<feature type="compositionally biased region" description="Low complexity" evidence="4">
    <location>
        <begin position="1430"/>
        <end position="1442"/>
    </location>
</feature>
<dbReference type="Pfam" id="PF13679">
    <property type="entry name" value="Methyltransf_32"/>
    <property type="match status" value="1"/>
</dbReference>